<evidence type="ECO:0000259" key="3">
    <source>
        <dbReference type="Pfam" id="PF01408"/>
    </source>
</evidence>
<dbReference type="EMBL" id="BDQX01000159">
    <property type="protein sequence ID" value="GBG08217.1"/>
    <property type="molecule type" value="Genomic_DNA"/>
</dbReference>
<dbReference type="PANTHER" id="PTHR43708">
    <property type="entry name" value="CONSERVED EXPRESSED OXIDOREDUCTASE (EUROFUNG)"/>
    <property type="match status" value="1"/>
</dbReference>
<dbReference type="AlphaFoldDB" id="A0A2R5ENR9"/>
<dbReference type="InterPro" id="IPR051317">
    <property type="entry name" value="Gfo/Idh/MocA_oxidoreduct"/>
</dbReference>
<dbReference type="GO" id="GO:0016491">
    <property type="term" value="F:oxidoreductase activity"/>
    <property type="evidence" value="ECO:0007669"/>
    <property type="project" value="UniProtKB-KW"/>
</dbReference>
<dbReference type="NCBIfam" id="NF008607">
    <property type="entry name" value="PRK11579.1"/>
    <property type="match status" value="1"/>
</dbReference>
<evidence type="ECO:0000313" key="5">
    <source>
        <dbReference type="EMBL" id="GBG08217.1"/>
    </source>
</evidence>
<dbReference type="InterPro" id="IPR000683">
    <property type="entry name" value="Gfo/Idh/MocA-like_OxRdtase_N"/>
</dbReference>
<evidence type="ECO:0000313" key="6">
    <source>
        <dbReference type="Proteomes" id="UP000245202"/>
    </source>
</evidence>
<accession>A0A2R5ENR9</accession>
<comment type="similarity">
    <text evidence="1">Belongs to the Gfo/Idh/MocA family.</text>
</comment>
<organism evidence="5 6">
    <name type="scientific">Paenibacillus agaridevorans</name>
    <dbReference type="NCBI Taxonomy" id="171404"/>
    <lineage>
        <taxon>Bacteria</taxon>
        <taxon>Bacillati</taxon>
        <taxon>Bacillota</taxon>
        <taxon>Bacilli</taxon>
        <taxon>Bacillales</taxon>
        <taxon>Paenibacillaceae</taxon>
        <taxon>Paenibacillus</taxon>
    </lineage>
</organism>
<dbReference type="PANTHER" id="PTHR43708:SF5">
    <property type="entry name" value="CONSERVED EXPRESSED OXIDOREDUCTASE (EUROFUNG)-RELATED"/>
    <property type="match status" value="1"/>
</dbReference>
<evidence type="ECO:0000259" key="4">
    <source>
        <dbReference type="Pfam" id="PF02894"/>
    </source>
</evidence>
<dbReference type="GO" id="GO:0000166">
    <property type="term" value="F:nucleotide binding"/>
    <property type="evidence" value="ECO:0007669"/>
    <property type="project" value="InterPro"/>
</dbReference>
<sequence length="356" mass="39789">MKNQIRVGLIGYGFAGKTFHAPVITSVPGLELSKVVERRSQLSKARYPWIEVVSSVEELYSDPTIDLIVVTTPSTNHVEFTRDALMADKHVVVEKPFTATSQEAIQLIQLAKEKNKVLSIFHNRRWDGDFLTIKSIVEQGLLGKLSDCEFHWDGFNPVMKSDNWRDKNGPATGVFYDLGSHFIDQAVQLFGTPDTITGDIRITRDGGITDDYFDVSLGYSNNLKVVLKSSRIVREPGPRYTLHGSKGSFVKYGIDPQEAALIAGGSPSDSKNWGKEDPKNWGTIHTSIGDLHVRGLVETQPGAYTAYYDNVCKHILGEEELAVKPEEALRTIQLIELAYKSHREQRTIRIGDEIND</sequence>
<dbReference type="InterPro" id="IPR004104">
    <property type="entry name" value="Gfo/Idh/MocA-like_OxRdtase_C"/>
</dbReference>
<feature type="domain" description="Gfo/Idh/MocA-like oxidoreductase C-terminal" evidence="4">
    <location>
        <begin position="134"/>
        <end position="349"/>
    </location>
</feature>
<keyword evidence="6" id="KW-1185">Reference proteome</keyword>
<reference evidence="5 6" key="1">
    <citation type="submission" date="2017-08" db="EMBL/GenBank/DDBJ databases">
        <title>Substantial Increase in Enzyme Production by Combined Drug-Resistance Mutations in Paenibacillus agaridevorans.</title>
        <authorList>
            <person name="Tanaka Y."/>
            <person name="Funane K."/>
            <person name="Hosaka T."/>
            <person name="Shiwa Y."/>
            <person name="Fujita N."/>
            <person name="Miyazaki T."/>
            <person name="Yoshikawa H."/>
            <person name="Murakami K."/>
            <person name="Kasahara K."/>
            <person name="Inaoka T."/>
            <person name="Hiraga Y."/>
            <person name="Ochi K."/>
        </authorList>
    </citation>
    <scope>NUCLEOTIDE SEQUENCE [LARGE SCALE GENOMIC DNA]</scope>
    <source>
        <strain evidence="5 6">T-3040</strain>
    </source>
</reference>
<comment type="caution">
    <text evidence="5">The sequence shown here is derived from an EMBL/GenBank/DDBJ whole genome shotgun (WGS) entry which is preliminary data.</text>
</comment>
<keyword evidence="2" id="KW-0560">Oxidoreductase</keyword>
<dbReference type="Proteomes" id="UP000245202">
    <property type="component" value="Unassembled WGS sequence"/>
</dbReference>
<dbReference type="RefSeq" id="WP_108993188.1">
    <property type="nucleotide sequence ID" value="NZ_BDQX01000159.1"/>
</dbReference>
<dbReference type="Gene3D" id="3.40.50.720">
    <property type="entry name" value="NAD(P)-binding Rossmann-like Domain"/>
    <property type="match status" value="1"/>
</dbReference>
<dbReference type="InterPro" id="IPR036291">
    <property type="entry name" value="NAD(P)-bd_dom_sf"/>
</dbReference>
<gene>
    <name evidence="5" type="ORF">PAT3040_02789</name>
</gene>
<dbReference type="SUPFAM" id="SSF51735">
    <property type="entry name" value="NAD(P)-binding Rossmann-fold domains"/>
    <property type="match status" value="1"/>
</dbReference>
<name>A0A2R5ENR9_9BACL</name>
<dbReference type="Pfam" id="PF01408">
    <property type="entry name" value="GFO_IDH_MocA"/>
    <property type="match status" value="1"/>
</dbReference>
<feature type="domain" description="Gfo/Idh/MocA-like oxidoreductase N-terminal" evidence="3">
    <location>
        <begin position="5"/>
        <end position="121"/>
    </location>
</feature>
<evidence type="ECO:0000256" key="2">
    <source>
        <dbReference type="ARBA" id="ARBA00023002"/>
    </source>
</evidence>
<protein>
    <submittedName>
        <fullName evidence="5">Oxidoreductase</fullName>
    </submittedName>
</protein>
<evidence type="ECO:0000256" key="1">
    <source>
        <dbReference type="ARBA" id="ARBA00010928"/>
    </source>
</evidence>
<dbReference type="Gene3D" id="3.30.360.10">
    <property type="entry name" value="Dihydrodipicolinate Reductase, domain 2"/>
    <property type="match status" value="1"/>
</dbReference>
<dbReference type="Pfam" id="PF02894">
    <property type="entry name" value="GFO_IDH_MocA_C"/>
    <property type="match status" value="1"/>
</dbReference>
<proteinExistence type="inferred from homology"/>